<dbReference type="EMBL" id="ML739103">
    <property type="protein sequence ID" value="KAE8353242.1"/>
    <property type="molecule type" value="Genomic_DNA"/>
</dbReference>
<sequence>MDNEVPLPPPPRIRHRSPNKTPAASGSSLRKTYQLSRFDDQPSSDPALFSSDDVPASGLENYHAPVSSVSRKRRYRGTWWGETVKDSKRKRADFKEKRHADSGVWMGSDELGAESLLPSEDAPSWGEDILKDTSNSTVTGRTVDAVMRDSDQWEMQGPAWMQWSGLKKVEEPTEHQAARNIVHECLETGQESVDLSNCNLRHVPSGLLLPLQHLTKLPAIIEPPITEETYSSLQPFLRLFLTGNSLQTVPGELFDLGSIKVLSLRYNKITEMPPAIRKLTLLQEVNLAVNRLHYLPWELLWLIKKGDLKHMKVRPNPLMEIQEAEIAQWHSPEGTEIESSSGVLKLCDYKGPAPEEAWAPLHVATGPVRRFNMEGMPVDVQTSGAYANQPIEESRVPSLREVSLLACTRSFFFDQVSDEEMVEYPGLIIRLLRKAKEVRSGGGRSCSVCHRGFVIARTEWIEWWDCSTYESGLKGPRSPGEKLRPLPFRRLGCSWACVPDAGTGQRNQEARGL</sequence>
<proteinExistence type="predicted"/>
<feature type="compositionally biased region" description="Polar residues" evidence="3">
    <location>
        <begin position="19"/>
        <end position="35"/>
    </location>
</feature>
<dbReference type="InterPro" id="IPR032675">
    <property type="entry name" value="LRR_dom_sf"/>
</dbReference>
<evidence type="ECO:0000313" key="5">
    <source>
        <dbReference type="Proteomes" id="UP000327118"/>
    </source>
</evidence>
<evidence type="ECO:0000313" key="4">
    <source>
        <dbReference type="EMBL" id="KAE8353242.1"/>
    </source>
</evidence>
<dbReference type="GO" id="GO:0005737">
    <property type="term" value="C:cytoplasm"/>
    <property type="evidence" value="ECO:0007669"/>
    <property type="project" value="TreeGrafter"/>
</dbReference>
<dbReference type="PANTHER" id="PTHR48051">
    <property type="match status" value="1"/>
</dbReference>
<dbReference type="AlphaFoldDB" id="A0A5N6Z6C9"/>
<dbReference type="Gene3D" id="3.80.10.10">
    <property type="entry name" value="Ribonuclease Inhibitor"/>
    <property type="match status" value="1"/>
</dbReference>
<accession>A0A5N6Z6C9</accession>
<feature type="region of interest" description="Disordered" evidence="3">
    <location>
        <begin position="1"/>
        <end position="61"/>
    </location>
</feature>
<dbReference type="Pfam" id="PF13855">
    <property type="entry name" value="LRR_8"/>
    <property type="match status" value="1"/>
</dbReference>
<keyword evidence="1" id="KW-0433">Leucine-rich repeat</keyword>
<protein>
    <recommendedName>
        <fullName evidence="6">Leucine rich repeat domain protein</fullName>
    </recommendedName>
</protein>
<dbReference type="PANTHER" id="PTHR48051:SF1">
    <property type="entry name" value="RAS SUPPRESSOR PROTEIN 1"/>
    <property type="match status" value="1"/>
</dbReference>
<keyword evidence="5" id="KW-1185">Reference proteome</keyword>
<dbReference type="OrthoDB" id="1274115at2759"/>
<dbReference type="SUPFAM" id="SSF52058">
    <property type="entry name" value="L domain-like"/>
    <property type="match status" value="1"/>
</dbReference>
<evidence type="ECO:0000256" key="2">
    <source>
        <dbReference type="ARBA" id="ARBA00022737"/>
    </source>
</evidence>
<evidence type="ECO:0008006" key="6">
    <source>
        <dbReference type="Google" id="ProtNLM"/>
    </source>
</evidence>
<gene>
    <name evidence="4" type="ORF">BDV28DRAFT_133481</name>
</gene>
<keyword evidence="2" id="KW-0677">Repeat</keyword>
<name>A0A5N6Z6C9_9EURO</name>
<evidence type="ECO:0000256" key="1">
    <source>
        <dbReference type="ARBA" id="ARBA00022614"/>
    </source>
</evidence>
<feature type="compositionally biased region" description="Pro residues" evidence="3">
    <location>
        <begin position="1"/>
        <end position="11"/>
    </location>
</feature>
<dbReference type="InterPro" id="IPR001611">
    <property type="entry name" value="Leu-rich_rpt"/>
</dbReference>
<evidence type="ECO:0000256" key="3">
    <source>
        <dbReference type="SAM" id="MobiDB-lite"/>
    </source>
</evidence>
<reference evidence="5" key="1">
    <citation type="submission" date="2019-04" db="EMBL/GenBank/DDBJ databases">
        <title>Friends and foes A comparative genomics studyof 23 Aspergillus species from section Flavi.</title>
        <authorList>
            <consortium name="DOE Joint Genome Institute"/>
            <person name="Kjaerbolling I."/>
            <person name="Vesth T."/>
            <person name="Frisvad J.C."/>
            <person name="Nybo J.L."/>
            <person name="Theobald S."/>
            <person name="Kildgaard S."/>
            <person name="Isbrandt T."/>
            <person name="Kuo A."/>
            <person name="Sato A."/>
            <person name="Lyhne E.K."/>
            <person name="Kogle M.E."/>
            <person name="Wiebenga A."/>
            <person name="Kun R.S."/>
            <person name="Lubbers R.J."/>
            <person name="Makela M.R."/>
            <person name="Barry K."/>
            <person name="Chovatia M."/>
            <person name="Clum A."/>
            <person name="Daum C."/>
            <person name="Haridas S."/>
            <person name="He G."/>
            <person name="LaButti K."/>
            <person name="Lipzen A."/>
            <person name="Mondo S."/>
            <person name="Riley R."/>
            <person name="Salamov A."/>
            <person name="Simmons B.A."/>
            <person name="Magnuson J.K."/>
            <person name="Henrissat B."/>
            <person name="Mortensen U.H."/>
            <person name="Larsen T.O."/>
            <person name="Devries R.P."/>
            <person name="Grigoriev I.V."/>
            <person name="Machida M."/>
            <person name="Baker S.E."/>
            <person name="Andersen M.R."/>
        </authorList>
    </citation>
    <scope>NUCLEOTIDE SEQUENCE [LARGE SCALE GENOMIC DNA]</scope>
    <source>
        <strain evidence="5">CBS 553.77</strain>
    </source>
</reference>
<dbReference type="InterPro" id="IPR050216">
    <property type="entry name" value="LRR_domain-containing"/>
</dbReference>
<dbReference type="Proteomes" id="UP000327118">
    <property type="component" value="Unassembled WGS sequence"/>
</dbReference>
<organism evidence="4 5">
    <name type="scientific">Aspergillus coremiiformis</name>
    <dbReference type="NCBI Taxonomy" id="138285"/>
    <lineage>
        <taxon>Eukaryota</taxon>
        <taxon>Fungi</taxon>
        <taxon>Dikarya</taxon>
        <taxon>Ascomycota</taxon>
        <taxon>Pezizomycotina</taxon>
        <taxon>Eurotiomycetes</taxon>
        <taxon>Eurotiomycetidae</taxon>
        <taxon>Eurotiales</taxon>
        <taxon>Aspergillaceae</taxon>
        <taxon>Aspergillus</taxon>
        <taxon>Aspergillus subgen. Circumdati</taxon>
    </lineage>
</organism>